<feature type="region of interest" description="Disordered" evidence="1">
    <location>
        <begin position="233"/>
        <end position="260"/>
    </location>
</feature>
<feature type="region of interest" description="Disordered" evidence="1">
    <location>
        <begin position="184"/>
        <end position="210"/>
    </location>
</feature>
<feature type="compositionally biased region" description="Low complexity" evidence="1">
    <location>
        <begin position="1212"/>
        <end position="1228"/>
    </location>
</feature>
<feature type="region of interest" description="Disordered" evidence="1">
    <location>
        <begin position="1777"/>
        <end position="1844"/>
    </location>
</feature>
<keyword evidence="2" id="KW-1185">Reference proteome</keyword>
<gene>
    <name evidence="3" type="primary">LOC101900845</name>
</gene>
<feature type="region of interest" description="Disordered" evidence="1">
    <location>
        <begin position="1869"/>
        <end position="1924"/>
    </location>
</feature>
<feature type="region of interest" description="Disordered" evidence="1">
    <location>
        <begin position="642"/>
        <end position="688"/>
    </location>
</feature>
<feature type="compositionally biased region" description="Basic and acidic residues" evidence="1">
    <location>
        <begin position="642"/>
        <end position="656"/>
    </location>
</feature>
<evidence type="ECO:0000313" key="2">
    <source>
        <dbReference type="Proteomes" id="UP001652621"/>
    </source>
</evidence>
<feature type="compositionally biased region" description="Basic and acidic residues" evidence="1">
    <location>
        <begin position="1910"/>
        <end position="1920"/>
    </location>
</feature>
<feature type="compositionally biased region" description="Basic residues" evidence="1">
    <location>
        <begin position="665"/>
        <end position="675"/>
    </location>
</feature>
<feature type="region of interest" description="Disordered" evidence="1">
    <location>
        <begin position="1212"/>
        <end position="1261"/>
    </location>
</feature>
<accession>A0ABM3VAL5</accession>
<reference evidence="3" key="1">
    <citation type="submission" date="2025-08" db="UniProtKB">
        <authorList>
            <consortium name="RefSeq"/>
        </authorList>
    </citation>
    <scope>IDENTIFICATION</scope>
    <source>
        <strain evidence="3">Aabys</strain>
        <tissue evidence="3">Whole body</tissue>
    </source>
</reference>
<protein>
    <submittedName>
        <fullName evidence="3">Uncharacterized protein LOC101900845</fullName>
    </submittedName>
</protein>
<feature type="compositionally biased region" description="Basic residues" evidence="1">
    <location>
        <begin position="3511"/>
        <end position="3521"/>
    </location>
</feature>
<feature type="region of interest" description="Disordered" evidence="1">
    <location>
        <begin position="3505"/>
        <end position="3528"/>
    </location>
</feature>
<organism evidence="2 3">
    <name type="scientific">Musca domestica</name>
    <name type="common">House fly</name>
    <dbReference type="NCBI Taxonomy" id="7370"/>
    <lineage>
        <taxon>Eukaryota</taxon>
        <taxon>Metazoa</taxon>
        <taxon>Ecdysozoa</taxon>
        <taxon>Arthropoda</taxon>
        <taxon>Hexapoda</taxon>
        <taxon>Insecta</taxon>
        <taxon>Pterygota</taxon>
        <taxon>Neoptera</taxon>
        <taxon>Endopterygota</taxon>
        <taxon>Diptera</taxon>
        <taxon>Brachycera</taxon>
        <taxon>Muscomorpha</taxon>
        <taxon>Muscoidea</taxon>
        <taxon>Muscidae</taxon>
        <taxon>Musca</taxon>
    </lineage>
</organism>
<dbReference type="RefSeq" id="XP_058982807.1">
    <property type="nucleotide sequence ID" value="XM_059126824.1"/>
</dbReference>
<dbReference type="GeneID" id="101900845"/>
<proteinExistence type="predicted"/>
<feature type="compositionally biased region" description="Basic and acidic residues" evidence="1">
    <location>
        <begin position="1236"/>
        <end position="1252"/>
    </location>
</feature>
<feature type="compositionally biased region" description="Polar residues" evidence="1">
    <location>
        <begin position="30"/>
        <end position="46"/>
    </location>
</feature>
<feature type="compositionally biased region" description="Basic and acidic residues" evidence="1">
    <location>
        <begin position="2306"/>
        <end position="2315"/>
    </location>
</feature>
<dbReference type="Proteomes" id="UP001652621">
    <property type="component" value="Unplaced"/>
</dbReference>
<feature type="region of interest" description="Disordered" evidence="1">
    <location>
        <begin position="2295"/>
        <end position="2315"/>
    </location>
</feature>
<feature type="compositionally biased region" description="Polar residues" evidence="1">
    <location>
        <begin position="1825"/>
        <end position="1842"/>
    </location>
</feature>
<feature type="region of interest" description="Disordered" evidence="1">
    <location>
        <begin position="1"/>
        <end position="59"/>
    </location>
</feature>
<sequence length="4055" mass="455718">MSAGERCSSLDRGMRHKPSKPPRYIPGKSPNRSPTRNQSCSPQHVPSSPEPFRYMPSPGTLVHTPSYALGRYNAHTEDILTRPEEHFYDYNDQIDNQLAKTPLREPSHGIRGRRRIENLPEELLEEFEEPSFYEPPENASFDELMCVFPSPVVTGARTPMTMEPSSPKTKSPVTKKVQATIEEVPKSVSKKKVVSSKGQPKQRPVQHPPDYIDPEDAAAILLARQLAGLKTSNPKLLPKRSTPPGVKTLPEKMASPSPLPTYEGIIRRMEAIRAAANAKKAETPTRTPALLSTSVQDQLDEFETLEQLYEAQPLQCPRDAAEPGSEIGHSLVERIEHLQRQLLDSPKPPASPAFELPPIIRYYDLLRQQDALAKAQRLQHPEEEHGVETDSLEVDVDLNEIQNIADWELAELSQNLGPIPESPLREKTPKRQDICIPMSLATPKVPEYLLSPNLLADFDLEEDHDMSLVNISMPAEVCLQDSFVDEPRLDDVTSPDLDDLSISVPEALQPDYPLDLSSQEQDKSSAGFLTSVVGAVVDKFRNMFVGSASEGVEDEQKATEVDRTINLDSSLPNIFKSTPPPAKPITSQKLETVASCPPKAKETSPESPIVIPTDPIHPKDYKAMVKRAQLIHKLRAREAAKAKAQVEVKSEKKPEIKSTIPKRAPAPKKRPVKKKSQTESPQKIYPPGEYPPGYVEAVARARLLAGYKNRSALLNPQRAARLAALRAQKEAEQAAEAALPPVERMKKRIARIREKRGKLSTLRPSIDTLATLEAIRESLPKPEIPKPPGQGKWKPMPRKLKTGDEVFSKQYQRAVEQIQPMTPIKEESFAQGDLISFSPLRPHEMRLRLEHLKKQAESKAISKSPIKSIEEYEEVQPFQYTPITLDSPERPRTKETLRETVTTRIDDQSGLEERIHEEILETSIIDKGEVHTTTKKITTKTDAFGNIKSRQEEDVENIDAIGVPVFLDISDTMQAPPDRDSVLPGPSELIEKIRQQAQQRLQMAQPTPFPRPMESPLKIPMPTDLPDEDIFEIDMPQMDFISPIKQMPISAPPATDPTIRTPSELIEKIRQQVQKKLEMTLPIHVPRPMESPMKIPMPTDLPDEDIFDIDMPQMDLVSPIKQMPTSPHLQQPADVSLPYLFPDSPQRIKSPHVSPEKPQKPICPVKVLTPVVEPKKETIIIPPYPKDPKDYVGMVKLSRALYQLQKQKEAEGAALAAKQPPAAAPTKKPLSKKPKVSKEKLPPKKKPPKEIPPDEYPAEPPPLPADYVAAVARARQLAGLKNTTALLNPALAAKIAEQKAADEAELAEFEKLSAFGQIQKRMEKLRNIPEKRKLQPSAEVLGMIEAIRANLPEIEAIESETQEEMRERPVCPMLSPEATEALARKPMESTDKQYTSLKQFEDLERQLLASEEGKTVVGVTDTSLKEFEALQRQMAAYPKDTSLDEFEALERQMAAYPKDTSLDEFEALERQMAACPIDTSLDEFEALERQLATCPKDTSLEEFEALEKQMAACPKDASLDEFEALERQLDADDYKKQVANAYAKTRETPKGIAGYRRVKKRNLMDEMTEPRHDPEFYQQLIGEFVQQHPKEPQPRRIKPFEDLIISTPLSAKERFRRIKEAQAKQILSSEIKTPKGSPTPIALTHYSPITLSSPSGPPSGDRSSVTLAMKTIERNVPLVNLQSPDQPLHFGKQFAQLEDMPLDDIEYEDLPTFRDVSFDKPLTPPPKPAELIARIRQQVQQRLREEQMEETIVPPPPHTKFPDNLPEEELLELSAPSFAQTPKTGTPKRPTTPRHSLPYVFGEPPAATPVEARKTPITIPEPESLPSQVTETKPATPKTTIGQIFPHNYPKEYVAMVKKAQEMYKLQQKQKEAEKAAPKIRPLLSKAPLKTRKTELRKKLGQKKKTTGQKADKKEDKSMEYPEELPPLPADYLAAVAHARKLAGLKNTTAALNPEIAAKIAAEKAKVEAEAAAFEAMTEHEKLKFRMEKLKQKPGFKVTTKPTMDQLAFLQHMKEVCPRAAEESQREAIVGEEPIQGVMLTPKLVQDGRDETFDEMAEFEKLEQIECPVRPMPAAKLKDTPALEIQDLITKMEQQQLGTPLPPQERFKQLLAQKQATPIAPQTPQLNELPIKPYSPILLRHSPTTPKRVTLSEKATTQITKKGPDTIKEMMRETSEIVNGELQETSEHITTATDSLGNIISQTKETKKFIGFDTPIEAEPLEAVDEPSFLDITPVSPIEAPPKPRDLIERIRKKVQSRPPRPEVPMGQLIELRTPPKALPLPQNVPDEDLLQITLPDLPKTPPTKMTDDLRKARKSPERVLNVSLPEMFVETPKQCRGLTSPQTEDYTLEAPPLPDDYVEQVAKARQLAGLKNTTAALNVKTATKSADELHFAKLMTKVAEMRKQGQLRQTEDSIVQSEEASLVCPKAKEIYEETPKTRLKKLKEWAAKTSKEATEDRIEPKTPKIDEIPYEPITLESPWVKAGEAWKLDASRFKELRDLSALIDLEEPSFLNKSHEQYSPQPTPSRLIAEIRQQVYDRLREENIQQTIVDVSQPDLRDASMPRELFSYDSPQHHIHRMAKSEVDIGDISMPADLSIVGGKTPDFSEAAIGDISMPSGLYSSSCAQQDAHVVDKSELDIGDISMPADMRRDLRMYSQLQNFRIHNISEPALGDISMPPELYSISSPQRDAYLPDRSELDIGDISMPVEMSRDERMLSQIPHPQDISEAAIENISMPSELYSFSPSQQHAYLADKSEVDIGDISMPADMTRDDRMVSHLQQSRLQDITEAAIGDISMPPELYSFSSPPRCEYVPDKSRLDVGDRRMVTHLQRSRLLNVSEPALGDTSMPPELYSFSSPQRNAYLSNKSEVVDIGDISMPADMSRDGRSHLHDISEPALKDISMPPELYSFSSPQRNAYLPNKSEVDIGDISMPADMSRDGRSHLHDISEPALKDISMPPELYSFSSPQRNAYLPNKSEVDIGDISMPADMSRDGRSHLHDISEPALKDISMPPELYSFSSPQRNAYLPNKSEVDIGDISMPADMSRDGRSHLHDISEPALKDISMPPELYSFSSPQRNAYLPNKSEVDIGDISMPADMSRDGRILSHLQQSHSQDISEANIGDISMPPELYSFSSPSRCAYFPDKSDLDIGDISMPADMTRDGRILSHLQRSRLHDISEPALKDVSMPPELYSFSSPQRNALLPNKSVMDIGDISMPADMSRDEKMVSHLQQTRLQDISEAAIGDISMPPELYRPSSPERCAYLPDKSVVDIDDISMPTNMSRDITMLSHLQSSGWLDSPQLISPPTRQKFAQEIPVSIKRTPLRSVDKRMQISFTPRAVTAIPEDSLAEFEALEKCERETPTTGSTPHYLPKTRIKAQAIPRSSKGNEQVPTVERMQISLTPRTNLSAMPDNSLAEFEALEKCERETPMMREGKQQKKTPLSSSRKLSITPTIPKLIPRSPVSHRQTPLGIKKVRRGHRLQMSSTPHSIKEDSLGELETLEKYAESTPVSRMHRSPYRKIPKSSEDKRMQMSITPRTVDRMPEESMESQELAEFEALERQGRQTPLAPRMTCPIPDESPTLAEFEALEKYSQGTPLARMALSQNLKKIKAREAESHADKERMQMSITPRTVPRIPEESMESQELAEFEALEKQGGQTPLTRSDYKRMQTSMTPRMTCPIPDESPTLAEFEALEKYSQGTPLARMTLSQNLKKIKAREAESHADKERMQMSITPRTVQRIRDESMESQELAEFEAFEKQGGQTPLTRSDYKRFNTSITPRVTCPIPDESPTLAEFEALEKYSQGTPLARMTLSQNLKKIKAREAESHADKERMQMSITPRTVHRIPEESMESQELAEFEALEKQDRLTPLILSVKTDRRTYMTPRMACSMAADPFNNTELREFEEFEKNAMTTPASSNHDNIKSKANLIRHLAKQKMQVSITPRTHCALSAASKEEDAEFEALERYAYAGTPATQSDGKGNQRMHMSITPRMADINIRESSMEAADMAEFEALEKGAMETPTIGTTKSPREHQNVVNYSAVQSLEREPMKREQCRR</sequence>
<evidence type="ECO:0000313" key="3">
    <source>
        <dbReference type="RefSeq" id="XP_058982807.1"/>
    </source>
</evidence>
<name>A0ABM3VAL5_MUSDO</name>
<feature type="region of interest" description="Disordered" evidence="1">
    <location>
        <begin position="3427"/>
        <end position="3446"/>
    </location>
</feature>
<evidence type="ECO:0000256" key="1">
    <source>
        <dbReference type="SAM" id="MobiDB-lite"/>
    </source>
</evidence>